<feature type="compositionally biased region" description="Polar residues" evidence="1">
    <location>
        <begin position="242"/>
        <end position="251"/>
    </location>
</feature>
<dbReference type="PANTHER" id="PTHR11200:SF240">
    <property type="entry name" value="INOSITOL POLYPHOSPHATE 5-PHOSPHATASE C9G1.10C-RELATED"/>
    <property type="match status" value="1"/>
</dbReference>
<dbReference type="InterPro" id="IPR015943">
    <property type="entry name" value="WD40/YVTN_repeat-like_dom_sf"/>
</dbReference>
<dbReference type="FunFam" id="3.60.10.10:FF:000036">
    <property type="entry name" value="Inositol polyphosphate phosphatase, putative"/>
    <property type="match status" value="1"/>
</dbReference>
<evidence type="ECO:0000259" key="2">
    <source>
        <dbReference type="SMART" id="SM00128"/>
    </source>
</evidence>
<dbReference type="HOGENOM" id="CLU_002027_1_1_1"/>
<dbReference type="Gene3D" id="2.130.10.10">
    <property type="entry name" value="YVTN repeat-like/Quinoprotein amine dehydrogenase"/>
    <property type="match status" value="1"/>
</dbReference>
<reference evidence="4" key="1">
    <citation type="journal article" date="2015" name="Genome Announc.">
        <title>Genome sequence of the AIDS-associated pathogen Penicillium marneffei (ATCC18224) and its near taxonomic relative Talaromyces stipitatus (ATCC10500).</title>
        <authorList>
            <person name="Nierman W.C."/>
            <person name="Fedorova-Abrams N.D."/>
            <person name="Andrianopoulos A."/>
        </authorList>
    </citation>
    <scope>NUCLEOTIDE SEQUENCE [LARGE SCALE GENOMIC DNA]</scope>
    <source>
        <strain evidence="4">ATCC 10500 / CBS 375.48 / QM 6759 / NRRL 1006</strain>
    </source>
</reference>
<evidence type="ECO:0000313" key="3">
    <source>
        <dbReference type="EMBL" id="EED17814.1"/>
    </source>
</evidence>
<feature type="compositionally biased region" description="Polar residues" evidence="1">
    <location>
        <begin position="275"/>
        <end position="284"/>
    </location>
</feature>
<feature type="compositionally biased region" description="Polar residues" evidence="1">
    <location>
        <begin position="83"/>
        <end position="95"/>
    </location>
</feature>
<dbReference type="Proteomes" id="UP000001745">
    <property type="component" value="Unassembled WGS sequence"/>
</dbReference>
<gene>
    <name evidence="3" type="ORF">TSTA_116050</name>
</gene>
<feature type="compositionally biased region" description="Basic and acidic residues" evidence="1">
    <location>
        <begin position="45"/>
        <end position="60"/>
    </location>
</feature>
<name>B8MBF0_TALSN</name>
<dbReference type="GO" id="GO:0004439">
    <property type="term" value="F:phosphatidylinositol-4,5-bisphosphate 5-phosphatase activity"/>
    <property type="evidence" value="ECO:0007669"/>
    <property type="project" value="TreeGrafter"/>
</dbReference>
<feature type="compositionally biased region" description="Polar residues" evidence="1">
    <location>
        <begin position="297"/>
        <end position="307"/>
    </location>
</feature>
<keyword evidence="4" id="KW-1185">Reference proteome</keyword>
<dbReference type="GO" id="GO:0046856">
    <property type="term" value="P:phosphatidylinositol dephosphorylation"/>
    <property type="evidence" value="ECO:0007669"/>
    <property type="project" value="InterPro"/>
</dbReference>
<dbReference type="STRING" id="441959.B8MBF0"/>
<dbReference type="RefSeq" id="XP_002481806.1">
    <property type="nucleotide sequence ID" value="XM_002481761.1"/>
</dbReference>
<feature type="compositionally biased region" description="Polar residues" evidence="1">
    <location>
        <begin position="445"/>
        <end position="467"/>
    </location>
</feature>
<proteinExistence type="predicted"/>
<feature type="compositionally biased region" description="Polar residues" evidence="1">
    <location>
        <begin position="334"/>
        <end position="350"/>
    </location>
</feature>
<feature type="compositionally biased region" description="Polar residues" evidence="1">
    <location>
        <begin position="118"/>
        <end position="133"/>
    </location>
</feature>
<feature type="compositionally biased region" description="Basic and acidic residues" evidence="1">
    <location>
        <begin position="363"/>
        <end position="372"/>
    </location>
</feature>
<dbReference type="InParanoid" id="B8MBF0"/>
<dbReference type="Pfam" id="PF22669">
    <property type="entry name" value="Exo_endo_phos2"/>
    <property type="match status" value="1"/>
</dbReference>
<dbReference type="PANTHER" id="PTHR11200">
    <property type="entry name" value="INOSITOL 5-PHOSPHATASE"/>
    <property type="match status" value="1"/>
</dbReference>
<dbReference type="SUPFAM" id="SSF50998">
    <property type="entry name" value="Quinoprotein alcohol dehydrogenase-like"/>
    <property type="match status" value="1"/>
</dbReference>
<dbReference type="Gene3D" id="3.60.10.10">
    <property type="entry name" value="Endonuclease/exonuclease/phosphatase"/>
    <property type="match status" value="1"/>
</dbReference>
<dbReference type="InterPro" id="IPR001680">
    <property type="entry name" value="WD40_rpt"/>
</dbReference>
<dbReference type="InterPro" id="IPR000300">
    <property type="entry name" value="IPPc"/>
</dbReference>
<dbReference type="VEuPathDB" id="FungiDB:TSTA_116050"/>
<dbReference type="AlphaFoldDB" id="B8MBF0"/>
<dbReference type="SMART" id="SM00320">
    <property type="entry name" value="WD40"/>
    <property type="match status" value="3"/>
</dbReference>
<dbReference type="OrthoDB" id="2248459at2759"/>
<organism evidence="3 4">
    <name type="scientific">Talaromyces stipitatus (strain ATCC 10500 / CBS 375.48 / QM 6759 / NRRL 1006)</name>
    <name type="common">Penicillium stipitatum</name>
    <dbReference type="NCBI Taxonomy" id="441959"/>
    <lineage>
        <taxon>Eukaryota</taxon>
        <taxon>Fungi</taxon>
        <taxon>Dikarya</taxon>
        <taxon>Ascomycota</taxon>
        <taxon>Pezizomycotina</taxon>
        <taxon>Eurotiomycetes</taxon>
        <taxon>Eurotiomycetidae</taxon>
        <taxon>Eurotiales</taxon>
        <taxon>Trichocomaceae</taxon>
        <taxon>Talaromyces</taxon>
        <taxon>Talaromyces sect. Talaromyces</taxon>
    </lineage>
</organism>
<dbReference type="GeneID" id="8099632"/>
<dbReference type="InterPro" id="IPR046985">
    <property type="entry name" value="IP5"/>
</dbReference>
<feature type="domain" description="Inositol polyphosphate-related phosphatase" evidence="2">
    <location>
        <begin position="836"/>
        <end position="1174"/>
    </location>
</feature>
<dbReference type="InterPro" id="IPR011047">
    <property type="entry name" value="Quinoprotein_ADH-like_sf"/>
</dbReference>
<evidence type="ECO:0000256" key="1">
    <source>
        <dbReference type="SAM" id="MobiDB-lite"/>
    </source>
</evidence>
<dbReference type="SMART" id="SM00128">
    <property type="entry name" value="IPPc"/>
    <property type="match status" value="1"/>
</dbReference>
<sequence>MAEERKDVEGADEAPLKPVSSLLSHFEHLSYSKSKPPTPGSNYDRISRPRFKDLEDESHPIVRASLDLPRSHSPWAVSGGSENGSVSAVDRTSNAPWMDSKREKSPGSRRFSRPLSMNLRSIPQMTPSLTVESPRSPPRGANGQNGGHWPSFNRGTSDITPATNPRARSPPGPAGTRVPNSPGARSAGAPQASREHSPSGSVKSSSVPPPVSRGEKPKIPAKPANMSNLDVRALTPTHERNQPTTAQISPFSTPPSSPEKPQVKAGQPPRKSPKISRSLSTTPEPISLPPPVDRSTRPVTNATQSTDARSRPPLVTSHPTDAREFGFTRRGTGLSPSNHSRSASQIVSNTRDSRLARPVGHKTLPDDDRPELRPSLPPRDGQPRSVGPSELRNPDLPPRTSLDMPSRAPKIPTPSRLPTLEMNTRFAPPPRRQTATVSGKLGPDTPQTSKIRQHRSQITSHTMSKQASRSDSRDSEDEAYPEEAPVSRTDYPDSSQVNRRPPIFKTGPLTIPTRYDTREFDVCGKHACTTGYLTRVWDLTTGEQILSISHGETIKAHTVAFKPGTGLEDEGTRLWVGTSAGEIHEIDINTQSIVTSRSYPSRREVIRIYRHKKEMWTLDDEGKLLVWPPDETGTPNLQYSYDSPQDRVAKGHTFSMVVGDDLWLATGKEVRVYRPDAHGEAFQVLKKPLGANHTGDVTSGTHTTKDGGRVYLGHADGKVTVYSSTDYSCVASVNVSVYKINSLAVVGDYLWAAYKTGMIYVYDVSTNPWTVKKDWHAHESPVCGLVLDPSSLWTMNRLQVVSLGTDNYLRLWDGMLEDDWLESRMQRRDVEYCNFREIRATIVTWNAGASVPRDLHGSAFIENAIHAEQPPEILVFGFQELVDLEDKKITAKSLLLGSKKRENNEKEHMSRQYRVWRDHLAACINNAMPLEESYVLLHTANLVGLFTCVFIKQKERERVRNVSAAEVKRGMGGLHGNKGALILRFVLDDSSMCFINCHLAAGQSHTAHRNNDIAAILEAESLPPEHSLSTRTDLFVNGGDGSMILDHEICILNGDLNYRIDSMSRNVVIDAVRQNNLPKLLERDQLLASKRKNPSFRLRTFTEAPITFAPTYKYDVNSDEYDTSDKKRSPAWCDRILYRGIGKVKQTEYRRHEVRASDHRPVSASFKMRVKSILPEERAAAWEACQKEFSKEKKRLACESSIEYLVNVFGMEREQAREVITSGGSSKPKT</sequence>
<dbReference type="InterPro" id="IPR036691">
    <property type="entry name" value="Endo/exonu/phosph_ase_sf"/>
</dbReference>
<accession>B8MBF0</accession>
<dbReference type="eggNOG" id="KOG0565">
    <property type="taxonomic scope" value="Eukaryota"/>
</dbReference>
<protein>
    <submittedName>
        <fullName evidence="3">Inositol polyphosphate phosphatase, putative</fullName>
    </submittedName>
</protein>
<dbReference type="EMBL" id="EQ962655">
    <property type="protein sequence ID" value="EED17814.1"/>
    <property type="molecule type" value="Genomic_DNA"/>
</dbReference>
<feature type="region of interest" description="Disordered" evidence="1">
    <location>
        <begin position="29"/>
        <end position="506"/>
    </location>
</feature>
<evidence type="ECO:0000313" key="4">
    <source>
        <dbReference type="Proteomes" id="UP000001745"/>
    </source>
</evidence>
<dbReference type="OMA" id="CVFVKHK"/>
<dbReference type="PhylomeDB" id="B8MBF0"/>
<dbReference type="SUPFAM" id="SSF56219">
    <property type="entry name" value="DNase I-like"/>
    <property type="match status" value="1"/>
</dbReference>
<feature type="compositionally biased region" description="Polar residues" evidence="1">
    <location>
        <begin position="153"/>
        <end position="163"/>
    </location>
</feature>